<sequence>MPLSALGPLGEALDEAGVEAALSRYLPRCLGPAGGPLLLLLGRLHRLRPAAARLALLHCLAAPPAWAPSAATYLQLLRTLWEPAMEAHRDGRLTVVESEGLPGLMAAFLQRALPLLANHYEALGGEDAIPCLALLLEMVGWALTWDPGRSPPPHLLTEPLLRAAAREAERTRAAAEAAEAELDAAAAAGPAAGAGSKPAAAKSTAAAAAGAAAAGGGGGSGSDALAGFVVTVAEAAERAAAQLERDVQLAEAVPGLGRRFLRSAAGLRYGALRGALAGLFRRRPGRSGAASTGLWQLEGAVAGLHTAMIRHGAGGREHGLAVEPESANGAAPPPQRKAAAAASSSAPSTPPRPRPVTRRRGAPASSSSSSSDDDDVSPLSSGVASSSEGEEEEEKQRGGGGGRRRNGGGAVADAAAAADSGSGTDCDTDSGSEGEGDDGADVDDGGGGGGRRRVVLFDLEGAMTGALAEWAEMGAPCF</sequence>
<keyword evidence="1" id="KW-0175">Coiled coil</keyword>
<dbReference type="OrthoDB" id="551257at2759"/>
<evidence type="ECO:0000313" key="4">
    <source>
        <dbReference type="Proteomes" id="UP000075714"/>
    </source>
</evidence>
<evidence type="ECO:0000313" key="3">
    <source>
        <dbReference type="EMBL" id="KXZ43775.1"/>
    </source>
</evidence>
<feature type="compositionally biased region" description="Low complexity" evidence="2">
    <location>
        <begin position="336"/>
        <end position="347"/>
    </location>
</feature>
<keyword evidence="4" id="KW-1185">Reference proteome</keyword>
<dbReference type="EMBL" id="LSYV01000082">
    <property type="protein sequence ID" value="KXZ43775.1"/>
    <property type="molecule type" value="Genomic_DNA"/>
</dbReference>
<feature type="coiled-coil region" evidence="1">
    <location>
        <begin position="161"/>
        <end position="188"/>
    </location>
</feature>
<feature type="compositionally biased region" description="Acidic residues" evidence="2">
    <location>
        <begin position="426"/>
        <end position="444"/>
    </location>
</feature>
<proteinExistence type="predicted"/>
<evidence type="ECO:0000256" key="1">
    <source>
        <dbReference type="SAM" id="Coils"/>
    </source>
</evidence>
<reference evidence="4" key="1">
    <citation type="journal article" date="2016" name="Nat. Commun.">
        <title>The Gonium pectorale genome demonstrates co-option of cell cycle regulation during the evolution of multicellularity.</title>
        <authorList>
            <person name="Hanschen E.R."/>
            <person name="Marriage T.N."/>
            <person name="Ferris P.J."/>
            <person name="Hamaji T."/>
            <person name="Toyoda A."/>
            <person name="Fujiyama A."/>
            <person name="Neme R."/>
            <person name="Noguchi H."/>
            <person name="Minakuchi Y."/>
            <person name="Suzuki M."/>
            <person name="Kawai-Toyooka H."/>
            <person name="Smith D.R."/>
            <person name="Sparks H."/>
            <person name="Anderson J."/>
            <person name="Bakaric R."/>
            <person name="Luria V."/>
            <person name="Karger A."/>
            <person name="Kirschner M.W."/>
            <person name="Durand P.M."/>
            <person name="Michod R.E."/>
            <person name="Nozaki H."/>
            <person name="Olson B.J."/>
        </authorList>
    </citation>
    <scope>NUCLEOTIDE SEQUENCE [LARGE SCALE GENOMIC DNA]</scope>
    <source>
        <strain evidence="4">NIES-2863</strain>
    </source>
</reference>
<evidence type="ECO:0000256" key="2">
    <source>
        <dbReference type="SAM" id="MobiDB-lite"/>
    </source>
</evidence>
<protein>
    <submittedName>
        <fullName evidence="3">Uncharacterized protein</fullName>
    </submittedName>
</protein>
<name>A0A150G2N6_GONPE</name>
<feature type="compositionally biased region" description="Low complexity" evidence="2">
    <location>
        <begin position="411"/>
        <end position="425"/>
    </location>
</feature>
<dbReference type="Proteomes" id="UP000075714">
    <property type="component" value="Unassembled WGS sequence"/>
</dbReference>
<accession>A0A150G2N6</accession>
<dbReference type="AlphaFoldDB" id="A0A150G2N6"/>
<organism evidence="3 4">
    <name type="scientific">Gonium pectorale</name>
    <name type="common">Green alga</name>
    <dbReference type="NCBI Taxonomy" id="33097"/>
    <lineage>
        <taxon>Eukaryota</taxon>
        <taxon>Viridiplantae</taxon>
        <taxon>Chlorophyta</taxon>
        <taxon>core chlorophytes</taxon>
        <taxon>Chlorophyceae</taxon>
        <taxon>CS clade</taxon>
        <taxon>Chlamydomonadales</taxon>
        <taxon>Volvocaceae</taxon>
        <taxon>Gonium</taxon>
    </lineage>
</organism>
<feature type="compositionally biased region" description="Low complexity" evidence="2">
    <location>
        <begin position="377"/>
        <end position="387"/>
    </location>
</feature>
<comment type="caution">
    <text evidence="3">The sequence shown here is derived from an EMBL/GenBank/DDBJ whole genome shotgun (WGS) entry which is preliminary data.</text>
</comment>
<feature type="region of interest" description="Disordered" evidence="2">
    <location>
        <begin position="314"/>
        <end position="452"/>
    </location>
</feature>
<gene>
    <name evidence="3" type="ORF">GPECTOR_81g225</name>
</gene>